<dbReference type="RefSeq" id="WP_091403216.1">
    <property type="nucleotide sequence ID" value="NZ_FMYV01000003.1"/>
</dbReference>
<keyword evidence="4" id="KW-1185">Reference proteome</keyword>
<dbReference type="Proteomes" id="UP000199322">
    <property type="component" value="Unassembled WGS sequence"/>
</dbReference>
<proteinExistence type="predicted"/>
<dbReference type="STRING" id="28234.SAMN04488588_0945"/>
<dbReference type="FunFam" id="3.10.129.10:FF:000042">
    <property type="entry name" value="MaoC domain protein dehydratase"/>
    <property type="match status" value="1"/>
</dbReference>
<dbReference type="EMBL" id="FMYV01000003">
    <property type="protein sequence ID" value="SDC36204.1"/>
    <property type="molecule type" value="Genomic_DNA"/>
</dbReference>
<name>A0A1G6KZ20_9BACT</name>
<organism evidence="3 4">
    <name type="scientific">Geotoga petraea</name>
    <dbReference type="NCBI Taxonomy" id="28234"/>
    <lineage>
        <taxon>Bacteria</taxon>
        <taxon>Thermotogati</taxon>
        <taxon>Thermotogota</taxon>
        <taxon>Thermotogae</taxon>
        <taxon>Petrotogales</taxon>
        <taxon>Petrotogaceae</taxon>
        <taxon>Geotoga</taxon>
    </lineage>
</organism>
<protein>
    <submittedName>
        <fullName evidence="3">3-hydroxybutyryl-CoA dehydratase</fullName>
    </submittedName>
</protein>
<evidence type="ECO:0000259" key="2">
    <source>
        <dbReference type="Pfam" id="PF01575"/>
    </source>
</evidence>
<evidence type="ECO:0000256" key="1">
    <source>
        <dbReference type="ARBA" id="ARBA00023239"/>
    </source>
</evidence>
<evidence type="ECO:0000313" key="3">
    <source>
        <dbReference type="EMBL" id="SDC36204.1"/>
    </source>
</evidence>
<dbReference type="PANTHER" id="PTHR43437">
    <property type="entry name" value="HYDROXYACYL-THIOESTER DEHYDRATASE TYPE 2, MITOCHONDRIAL-RELATED"/>
    <property type="match status" value="1"/>
</dbReference>
<dbReference type="GO" id="GO:0019171">
    <property type="term" value="F:(3R)-hydroxyacyl-[acyl-carrier-protein] dehydratase activity"/>
    <property type="evidence" value="ECO:0007669"/>
    <property type="project" value="TreeGrafter"/>
</dbReference>
<dbReference type="InterPro" id="IPR002539">
    <property type="entry name" value="MaoC-like_dom"/>
</dbReference>
<reference evidence="3 4" key="1">
    <citation type="submission" date="2016-10" db="EMBL/GenBank/DDBJ databases">
        <authorList>
            <person name="de Groot N.N."/>
        </authorList>
    </citation>
    <scope>NUCLEOTIDE SEQUENCE [LARGE SCALE GENOMIC DNA]</scope>
    <source>
        <strain evidence="3 4">WG14</strain>
    </source>
</reference>
<dbReference type="GO" id="GO:0006633">
    <property type="term" value="P:fatty acid biosynthetic process"/>
    <property type="evidence" value="ECO:0007669"/>
    <property type="project" value="TreeGrafter"/>
</dbReference>
<dbReference type="CDD" id="cd03449">
    <property type="entry name" value="R_hydratase"/>
    <property type="match status" value="1"/>
</dbReference>
<dbReference type="PANTHER" id="PTHR43437:SF3">
    <property type="entry name" value="HYDROXYACYL-THIOESTER DEHYDRATASE TYPE 2, MITOCHONDRIAL"/>
    <property type="match status" value="1"/>
</dbReference>
<gene>
    <name evidence="3" type="ORF">SAMN04488588_0945</name>
</gene>
<feature type="domain" description="MaoC-like" evidence="2">
    <location>
        <begin position="11"/>
        <end position="109"/>
    </location>
</feature>
<dbReference type="SUPFAM" id="SSF54637">
    <property type="entry name" value="Thioesterase/thiol ester dehydrase-isomerase"/>
    <property type="match status" value="1"/>
</dbReference>
<keyword evidence="1" id="KW-0456">Lyase</keyword>
<dbReference type="Pfam" id="PF01575">
    <property type="entry name" value="MaoC_dehydratas"/>
    <property type="match status" value="1"/>
</dbReference>
<accession>A0A1G6KZ20</accession>
<dbReference type="InterPro" id="IPR050965">
    <property type="entry name" value="UPF0336/Enoyl-CoA_hydratase"/>
</dbReference>
<sequence length="135" mass="15059">MTYDEIKVGQVYEKKVSTTSKDVETFAEITGDKNPLHLDDEFAKETIFGGRIVHGMLGLGKISAVLGMEFPGPGTIYMSQTSKFLAPIYLDEEVTIKITVKEKIEEKKRLILNTQILKENGKAAIDGEAMVKYDK</sequence>
<dbReference type="InterPro" id="IPR029069">
    <property type="entry name" value="HotDog_dom_sf"/>
</dbReference>
<dbReference type="Gene3D" id="3.10.129.10">
    <property type="entry name" value="Hotdog Thioesterase"/>
    <property type="match status" value="1"/>
</dbReference>
<evidence type="ECO:0000313" key="4">
    <source>
        <dbReference type="Proteomes" id="UP000199322"/>
    </source>
</evidence>
<dbReference type="AlphaFoldDB" id="A0A1G6KZ20"/>